<keyword evidence="2" id="KW-1185">Reference proteome</keyword>
<sequence>MLLEGQECTNVSHTGEWISGLVLRVIEDIGPSRIGSVSADNTRNTRVAREIICRKLPQVLNLPDPEHFINNVWKEIANLPFWSTAIETIRRTLKYFKHANLAKSKLRQLRSDQSLGAGLESIGKTRFATLVWSALSVRRSLPAIRDLCSNEEIEIPVLQLLSHLDTPATLQFEILLTQFIAIGDPFARTIQCLEATSTNPADVYLYFIALVARLKQALETCHVPEDVSGQIRAIVNRRWMEFFVNGPSNAHRSAFYLNPGMFTSFLGIVSLTIS</sequence>
<gene>
    <name evidence="1" type="ORF">CPB83DRAFT_940331</name>
</gene>
<accession>A0A9P6EC03</accession>
<dbReference type="InterPro" id="IPR012337">
    <property type="entry name" value="RNaseH-like_sf"/>
</dbReference>
<dbReference type="EMBL" id="MU157875">
    <property type="protein sequence ID" value="KAF9526167.1"/>
    <property type="molecule type" value="Genomic_DNA"/>
</dbReference>
<protein>
    <submittedName>
        <fullName evidence="1">Ribonuclease H-like domain-containing protein</fullName>
    </submittedName>
</protein>
<dbReference type="AlphaFoldDB" id="A0A9P6EC03"/>
<comment type="caution">
    <text evidence="1">The sequence shown here is derived from an EMBL/GenBank/DDBJ whole genome shotgun (WGS) entry which is preliminary data.</text>
</comment>
<organism evidence="1 2">
    <name type="scientific">Crepidotus variabilis</name>
    <dbReference type="NCBI Taxonomy" id="179855"/>
    <lineage>
        <taxon>Eukaryota</taxon>
        <taxon>Fungi</taxon>
        <taxon>Dikarya</taxon>
        <taxon>Basidiomycota</taxon>
        <taxon>Agaricomycotina</taxon>
        <taxon>Agaricomycetes</taxon>
        <taxon>Agaricomycetidae</taxon>
        <taxon>Agaricales</taxon>
        <taxon>Agaricineae</taxon>
        <taxon>Crepidotaceae</taxon>
        <taxon>Crepidotus</taxon>
    </lineage>
</organism>
<evidence type="ECO:0000313" key="1">
    <source>
        <dbReference type="EMBL" id="KAF9526167.1"/>
    </source>
</evidence>
<dbReference type="Proteomes" id="UP000807306">
    <property type="component" value="Unassembled WGS sequence"/>
</dbReference>
<reference evidence="1" key="1">
    <citation type="submission" date="2020-11" db="EMBL/GenBank/DDBJ databases">
        <authorList>
            <consortium name="DOE Joint Genome Institute"/>
            <person name="Ahrendt S."/>
            <person name="Riley R."/>
            <person name="Andreopoulos W."/>
            <person name="Labutti K."/>
            <person name="Pangilinan J."/>
            <person name="Ruiz-Duenas F.J."/>
            <person name="Barrasa J.M."/>
            <person name="Sanchez-Garcia M."/>
            <person name="Camarero S."/>
            <person name="Miyauchi S."/>
            <person name="Serrano A."/>
            <person name="Linde D."/>
            <person name="Babiker R."/>
            <person name="Drula E."/>
            <person name="Ayuso-Fernandez I."/>
            <person name="Pacheco R."/>
            <person name="Padilla G."/>
            <person name="Ferreira P."/>
            <person name="Barriuso J."/>
            <person name="Kellner H."/>
            <person name="Castanera R."/>
            <person name="Alfaro M."/>
            <person name="Ramirez L."/>
            <person name="Pisabarro A.G."/>
            <person name="Kuo A."/>
            <person name="Tritt A."/>
            <person name="Lipzen A."/>
            <person name="He G."/>
            <person name="Yan M."/>
            <person name="Ng V."/>
            <person name="Cullen D."/>
            <person name="Martin F."/>
            <person name="Rosso M.-N."/>
            <person name="Henrissat B."/>
            <person name="Hibbett D."/>
            <person name="Martinez A.T."/>
            <person name="Grigoriev I.V."/>
        </authorList>
    </citation>
    <scope>NUCLEOTIDE SEQUENCE</scope>
    <source>
        <strain evidence="1">CBS 506.95</strain>
    </source>
</reference>
<dbReference type="OrthoDB" id="3236755at2759"/>
<evidence type="ECO:0000313" key="2">
    <source>
        <dbReference type="Proteomes" id="UP000807306"/>
    </source>
</evidence>
<dbReference type="SUPFAM" id="SSF53098">
    <property type="entry name" value="Ribonuclease H-like"/>
    <property type="match status" value="1"/>
</dbReference>
<proteinExistence type="predicted"/>
<name>A0A9P6EC03_9AGAR</name>